<dbReference type="InterPro" id="IPR028082">
    <property type="entry name" value="Peripla_BP_I"/>
</dbReference>
<name>A0AAV4LCP8_9BACL</name>
<dbReference type="GO" id="GO:0003700">
    <property type="term" value="F:DNA-binding transcription factor activity"/>
    <property type="evidence" value="ECO:0007669"/>
    <property type="project" value="TreeGrafter"/>
</dbReference>
<reference evidence="7" key="1">
    <citation type="journal article" date="2023" name="Int. J. Syst. Evol. Microbiol.">
        <title>Collibacillus ludicampi gen. nov., sp. nov., a new soil bacterium of the family Alicyclobacillaceae.</title>
        <authorList>
            <person name="Jojima T."/>
            <person name="Ioku Y."/>
            <person name="Fukuta Y."/>
            <person name="Shirasaka N."/>
            <person name="Matsumura Y."/>
            <person name="Mori M."/>
        </authorList>
    </citation>
    <scope>NUCLEOTIDE SEQUENCE</scope>
    <source>
        <strain evidence="7">TP075</strain>
    </source>
</reference>
<organism evidence="7 8">
    <name type="scientific">Collibacillus ludicampi</name>
    <dbReference type="NCBI Taxonomy" id="2771369"/>
    <lineage>
        <taxon>Bacteria</taxon>
        <taxon>Bacillati</taxon>
        <taxon>Bacillota</taxon>
        <taxon>Bacilli</taxon>
        <taxon>Bacillales</taxon>
        <taxon>Alicyclobacillaceae</taxon>
        <taxon>Collibacillus</taxon>
    </lineage>
</organism>
<dbReference type="Pfam" id="PF13377">
    <property type="entry name" value="Peripla_BP_3"/>
    <property type="match status" value="1"/>
</dbReference>
<dbReference type="PANTHER" id="PTHR30146">
    <property type="entry name" value="LACI-RELATED TRANSCRIPTIONAL REPRESSOR"/>
    <property type="match status" value="1"/>
</dbReference>
<dbReference type="InterPro" id="IPR001387">
    <property type="entry name" value="Cro/C1-type_HTH"/>
</dbReference>
<keyword evidence="2" id="KW-0805">Transcription regulation</keyword>
<dbReference type="Gene3D" id="3.40.50.2300">
    <property type="match status" value="2"/>
</dbReference>
<keyword evidence="8" id="KW-1185">Reference proteome</keyword>
<dbReference type="PROSITE" id="PS50932">
    <property type="entry name" value="HTH_LACI_2"/>
    <property type="match status" value="1"/>
</dbReference>
<dbReference type="PROSITE" id="PS50943">
    <property type="entry name" value="HTH_CROC1"/>
    <property type="match status" value="1"/>
</dbReference>
<protein>
    <submittedName>
        <fullName evidence="7">LacI family transcriptional regulator</fullName>
    </submittedName>
</protein>
<evidence type="ECO:0000256" key="1">
    <source>
        <dbReference type="ARBA" id="ARBA00022491"/>
    </source>
</evidence>
<gene>
    <name evidence="7" type="ORF">DNHGIG_10750</name>
</gene>
<dbReference type="InterPro" id="IPR046335">
    <property type="entry name" value="LacI/GalR-like_sensor"/>
</dbReference>
<dbReference type="PANTHER" id="PTHR30146:SF148">
    <property type="entry name" value="HTH-TYPE TRANSCRIPTIONAL REPRESSOR PURR-RELATED"/>
    <property type="match status" value="1"/>
</dbReference>
<dbReference type="CDD" id="cd01392">
    <property type="entry name" value="HTH_LacI"/>
    <property type="match status" value="1"/>
</dbReference>
<keyword evidence="4" id="KW-0804">Transcription</keyword>
<dbReference type="InterPro" id="IPR010982">
    <property type="entry name" value="Lambda_DNA-bd_dom_sf"/>
</dbReference>
<feature type="domain" description="HTH cro/C1-type" evidence="6">
    <location>
        <begin position="3"/>
        <end position="52"/>
    </location>
</feature>
<dbReference type="Pfam" id="PF00356">
    <property type="entry name" value="LacI"/>
    <property type="match status" value="1"/>
</dbReference>
<evidence type="ECO:0000256" key="3">
    <source>
        <dbReference type="ARBA" id="ARBA00023125"/>
    </source>
</evidence>
<dbReference type="SUPFAM" id="SSF47413">
    <property type="entry name" value="lambda repressor-like DNA-binding domains"/>
    <property type="match status" value="1"/>
</dbReference>
<dbReference type="InterPro" id="IPR000843">
    <property type="entry name" value="HTH_LacI"/>
</dbReference>
<dbReference type="EMBL" id="BOQE01000001">
    <property type="protein sequence ID" value="GIM45526.1"/>
    <property type="molecule type" value="Genomic_DNA"/>
</dbReference>
<proteinExistence type="predicted"/>
<evidence type="ECO:0000313" key="8">
    <source>
        <dbReference type="Proteomes" id="UP001057291"/>
    </source>
</evidence>
<dbReference type="SUPFAM" id="SSF53822">
    <property type="entry name" value="Periplasmic binding protein-like I"/>
    <property type="match status" value="1"/>
</dbReference>
<evidence type="ECO:0000259" key="6">
    <source>
        <dbReference type="PROSITE" id="PS50943"/>
    </source>
</evidence>
<evidence type="ECO:0000259" key="5">
    <source>
        <dbReference type="PROSITE" id="PS50932"/>
    </source>
</evidence>
<evidence type="ECO:0000256" key="2">
    <source>
        <dbReference type="ARBA" id="ARBA00023015"/>
    </source>
</evidence>
<sequence>MTRSREGVTIDEIARVAGVSRSTVSRVLTGHPNVKPATRAKVEKVIQQLNYQPNFIAQGLARGSLNMIGLLIGDIRNPFYAEVARGVEDIANQAGYMVVLCDTDYDFQKEQIYLQGAQKFGFSGLILMSVMDVEELVPVLKNIQCPIVLLNRYVHAYETDVVLVDNFQGGYQAAKHLIELGHTRIGYLGGPQLSTASRERTAGFMQALKDYGIKLNERDVAYGDLKMDTGRQYGQRWLEQSNRPTSIFAANDLMALGILDVLQEAGINIPEEISIVGYDDLPFVGIHPISLTTVRQPHYQMGATAMSLLMDRIRGNDTCLQRITYTPELVIRETTAPPNLK</sequence>
<keyword evidence="1" id="KW-0678">Repressor</keyword>
<dbReference type="Proteomes" id="UP001057291">
    <property type="component" value="Unassembled WGS sequence"/>
</dbReference>
<dbReference type="CDD" id="cd06267">
    <property type="entry name" value="PBP1_LacI_sugar_binding-like"/>
    <property type="match status" value="1"/>
</dbReference>
<dbReference type="GO" id="GO:0000976">
    <property type="term" value="F:transcription cis-regulatory region binding"/>
    <property type="evidence" value="ECO:0007669"/>
    <property type="project" value="TreeGrafter"/>
</dbReference>
<evidence type="ECO:0000313" key="7">
    <source>
        <dbReference type="EMBL" id="GIM45526.1"/>
    </source>
</evidence>
<dbReference type="AlphaFoldDB" id="A0AAV4LCP8"/>
<dbReference type="Gene3D" id="1.10.260.40">
    <property type="entry name" value="lambda repressor-like DNA-binding domains"/>
    <property type="match status" value="1"/>
</dbReference>
<dbReference type="SMART" id="SM00354">
    <property type="entry name" value="HTH_LACI"/>
    <property type="match status" value="1"/>
</dbReference>
<comment type="caution">
    <text evidence="7">The sequence shown here is derived from an EMBL/GenBank/DDBJ whole genome shotgun (WGS) entry which is preliminary data.</text>
</comment>
<feature type="domain" description="HTH lacI-type" evidence="5">
    <location>
        <begin position="8"/>
        <end position="62"/>
    </location>
</feature>
<evidence type="ECO:0000256" key="4">
    <source>
        <dbReference type="ARBA" id="ARBA00023163"/>
    </source>
</evidence>
<accession>A0AAV4LCP8</accession>
<keyword evidence="3" id="KW-0238">DNA-binding</keyword>
<dbReference type="PROSITE" id="PS00356">
    <property type="entry name" value="HTH_LACI_1"/>
    <property type="match status" value="1"/>
</dbReference>